<dbReference type="AlphaFoldDB" id="A0A540VEE2"/>
<name>A0A540VEE2_9CHLR</name>
<keyword evidence="11" id="KW-1185">Reference proteome</keyword>
<evidence type="ECO:0000256" key="3">
    <source>
        <dbReference type="ARBA" id="ARBA00023015"/>
    </source>
</evidence>
<dbReference type="PANTHER" id="PTHR48111:SF1">
    <property type="entry name" value="TWO-COMPONENT RESPONSE REGULATOR ORR33"/>
    <property type="match status" value="1"/>
</dbReference>
<dbReference type="GO" id="GO:0005829">
    <property type="term" value="C:cytosol"/>
    <property type="evidence" value="ECO:0007669"/>
    <property type="project" value="TreeGrafter"/>
</dbReference>
<dbReference type="FunFam" id="1.10.10.10:FF:000018">
    <property type="entry name" value="DNA-binding response regulator ResD"/>
    <property type="match status" value="1"/>
</dbReference>
<evidence type="ECO:0000256" key="2">
    <source>
        <dbReference type="ARBA" id="ARBA00023012"/>
    </source>
</evidence>
<evidence type="ECO:0000256" key="5">
    <source>
        <dbReference type="ARBA" id="ARBA00023163"/>
    </source>
</evidence>
<evidence type="ECO:0000256" key="4">
    <source>
        <dbReference type="ARBA" id="ARBA00023125"/>
    </source>
</evidence>
<gene>
    <name evidence="10" type="ORF">FKZ61_13925</name>
</gene>
<dbReference type="Proteomes" id="UP000317371">
    <property type="component" value="Unassembled WGS sequence"/>
</dbReference>
<evidence type="ECO:0000313" key="10">
    <source>
        <dbReference type="EMBL" id="TQE95072.1"/>
    </source>
</evidence>
<evidence type="ECO:0000256" key="1">
    <source>
        <dbReference type="ARBA" id="ARBA00022553"/>
    </source>
</evidence>
<dbReference type="FunFam" id="3.40.50.2300:FF:000001">
    <property type="entry name" value="DNA-binding response regulator PhoB"/>
    <property type="match status" value="1"/>
</dbReference>
<comment type="caution">
    <text evidence="10">The sequence shown here is derived from an EMBL/GenBank/DDBJ whole genome shotgun (WGS) entry which is preliminary data.</text>
</comment>
<dbReference type="GO" id="GO:0000156">
    <property type="term" value="F:phosphorelay response regulator activity"/>
    <property type="evidence" value="ECO:0007669"/>
    <property type="project" value="TreeGrafter"/>
</dbReference>
<protein>
    <submittedName>
        <fullName evidence="10">Response regulator transcription factor</fullName>
    </submittedName>
</protein>
<dbReference type="Gene3D" id="6.10.250.690">
    <property type="match status" value="1"/>
</dbReference>
<evidence type="ECO:0000259" key="9">
    <source>
        <dbReference type="PROSITE" id="PS51755"/>
    </source>
</evidence>
<dbReference type="InParanoid" id="A0A540VEE2"/>
<dbReference type="SMART" id="SM00862">
    <property type="entry name" value="Trans_reg_C"/>
    <property type="match status" value="1"/>
</dbReference>
<evidence type="ECO:0000256" key="6">
    <source>
        <dbReference type="PROSITE-ProRule" id="PRU00169"/>
    </source>
</evidence>
<dbReference type="SUPFAM" id="SSF52172">
    <property type="entry name" value="CheY-like"/>
    <property type="match status" value="1"/>
</dbReference>
<dbReference type="SMART" id="SM00448">
    <property type="entry name" value="REC"/>
    <property type="match status" value="1"/>
</dbReference>
<feature type="domain" description="Response regulatory" evidence="8">
    <location>
        <begin position="5"/>
        <end position="116"/>
    </location>
</feature>
<feature type="modified residue" description="4-aspartylphosphate" evidence="6">
    <location>
        <position position="54"/>
    </location>
</feature>
<dbReference type="CDD" id="cd00383">
    <property type="entry name" value="trans_reg_C"/>
    <property type="match status" value="1"/>
</dbReference>
<dbReference type="Pfam" id="PF00072">
    <property type="entry name" value="Response_reg"/>
    <property type="match status" value="1"/>
</dbReference>
<proteinExistence type="predicted"/>
<dbReference type="InterPro" id="IPR011006">
    <property type="entry name" value="CheY-like_superfamily"/>
</dbReference>
<dbReference type="InterPro" id="IPR039420">
    <property type="entry name" value="WalR-like"/>
</dbReference>
<dbReference type="InterPro" id="IPR036388">
    <property type="entry name" value="WH-like_DNA-bd_sf"/>
</dbReference>
<dbReference type="OrthoDB" id="9792810at2"/>
<keyword evidence="1 6" id="KW-0597">Phosphoprotein</keyword>
<dbReference type="PROSITE" id="PS50110">
    <property type="entry name" value="RESPONSE_REGULATORY"/>
    <property type="match status" value="1"/>
</dbReference>
<evidence type="ECO:0000313" key="11">
    <source>
        <dbReference type="Proteomes" id="UP000317371"/>
    </source>
</evidence>
<dbReference type="GO" id="GO:0032993">
    <property type="term" value="C:protein-DNA complex"/>
    <property type="evidence" value="ECO:0007669"/>
    <property type="project" value="TreeGrafter"/>
</dbReference>
<sequence length="231" mass="26515">MEMTKILVVDDDPLLRQSLEFNLEEAGYQVRTAANARQALAQIEIERPDLILLDVGLPDMDGLSLLRLLRDRFPVIFLTARRRELDEVLGLELGAEDYITKPFHKEVLLTRIRMVLRRTQRPRPASGDSRAIIAGDLELDPEAHTVTLRGQPVTLSPLEFRLLHLLMKAPNRVFSVDELLNQVWGEHYMGEPQIIYVYMRELRNKLEADPGHPRRIVNVRGAGYKLIPQDP</sequence>
<feature type="domain" description="OmpR/PhoB-type" evidence="9">
    <location>
        <begin position="129"/>
        <end position="228"/>
    </location>
</feature>
<dbReference type="EMBL" id="VIGC01000017">
    <property type="protein sequence ID" value="TQE95072.1"/>
    <property type="molecule type" value="Genomic_DNA"/>
</dbReference>
<dbReference type="InterPro" id="IPR001867">
    <property type="entry name" value="OmpR/PhoB-type_DNA-bd"/>
</dbReference>
<keyword evidence="2" id="KW-0902">Two-component regulatory system</keyword>
<dbReference type="PROSITE" id="PS51755">
    <property type="entry name" value="OMPR_PHOB"/>
    <property type="match status" value="1"/>
</dbReference>
<evidence type="ECO:0000256" key="7">
    <source>
        <dbReference type="PROSITE-ProRule" id="PRU01091"/>
    </source>
</evidence>
<keyword evidence="4 7" id="KW-0238">DNA-binding</keyword>
<dbReference type="Gene3D" id="3.40.50.2300">
    <property type="match status" value="1"/>
</dbReference>
<accession>A0A540VEE2</accession>
<dbReference type="Pfam" id="PF00486">
    <property type="entry name" value="Trans_reg_C"/>
    <property type="match status" value="1"/>
</dbReference>
<organism evidence="10 11">
    <name type="scientific">Litorilinea aerophila</name>
    <dbReference type="NCBI Taxonomy" id="1204385"/>
    <lineage>
        <taxon>Bacteria</taxon>
        <taxon>Bacillati</taxon>
        <taxon>Chloroflexota</taxon>
        <taxon>Caldilineae</taxon>
        <taxon>Caldilineales</taxon>
        <taxon>Caldilineaceae</taxon>
        <taxon>Litorilinea</taxon>
    </lineage>
</organism>
<feature type="DNA-binding region" description="OmpR/PhoB-type" evidence="7">
    <location>
        <begin position="129"/>
        <end position="228"/>
    </location>
</feature>
<keyword evidence="5" id="KW-0804">Transcription</keyword>
<reference evidence="10 11" key="1">
    <citation type="submission" date="2019-06" db="EMBL/GenBank/DDBJ databases">
        <title>Genome sequence of Litorilinea aerophila BAA-2444.</title>
        <authorList>
            <person name="Maclea K.S."/>
            <person name="Maurais E.G."/>
            <person name="Iannazzi L.C."/>
        </authorList>
    </citation>
    <scope>NUCLEOTIDE SEQUENCE [LARGE SCALE GENOMIC DNA]</scope>
    <source>
        <strain evidence="10 11">ATCC BAA-2444</strain>
    </source>
</reference>
<dbReference type="GO" id="GO:0006355">
    <property type="term" value="P:regulation of DNA-templated transcription"/>
    <property type="evidence" value="ECO:0007669"/>
    <property type="project" value="InterPro"/>
</dbReference>
<dbReference type="GO" id="GO:0000976">
    <property type="term" value="F:transcription cis-regulatory region binding"/>
    <property type="evidence" value="ECO:0007669"/>
    <property type="project" value="TreeGrafter"/>
</dbReference>
<keyword evidence="3" id="KW-0805">Transcription regulation</keyword>
<evidence type="ECO:0000259" key="8">
    <source>
        <dbReference type="PROSITE" id="PS50110"/>
    </source>
</evidence>
<dbReference type="Gene3D" id="1.10.10.10">
    <property type="entry name" value="Winged helix-like DNA-binding domain superfamily/Winged helix DNA-binding domain"/>
    <property type="match status" value="1"/>
</dbReference>
<dbReference type="PANTHER" id="PTHR48111">
    <property type="entry name" value="REGULATOR OF RPOS"/>
    <property type="match status" value="1"/>
</dbReference>
<dbReference type="InterPro" id="IPR001789">
    <property type="entry name" value="Sig_transdc_resp-reg_receiver"/>
</dbReference>